<gene>
    <name evidence="3" type="ORF">HYALB_00001316</name>
</gene>
<accession>A0A9N9LHV9</accession>
<dbReference type="Proteomes" id="UP000701801">
    <property type="component" value="Unassembled WGS sequence"/>
</dbReference>
<organism evidence="3 4">
    <name type="scientific">Hymenoscyphus albidus</name>
    <dbReference type="NCBI Taxonomy" id="595503"/>
    <lineage>
        <taxon>Eukaryota</taxon>
        <taxon>Fungi</taxon>
        <taxon>Dikarya</taxon>
        <taxon>Ascomycota</taxon>
        <taxon>Pezizomycotina</taxon>
        <taxon>Leotiomycetes</taxon>
        <taxon>Helotiales</taxon>
        <taxon>Helotiaceae</taxon>
        <taxon>Hymenoscyphus</taxon>
    </lineage>
</organism>
<proteinExistence type="predicted"/>
<feature type="transmembrane region" description="Helical" evidence="1">
    <location>
        <begin position="188"/>
        <end position="208"/>
    </location>
</feature>
<evidence type="ECO:0000313" key="3">
    <source>
        <dbReference type="EMBL" id="CAG8972896.1"/>
    </source>
</evidence>
<evidence type="ECO:0000256" key="1">
    <source>
        <dbReference type="SAM" id="Phobius"/>
    </source>
</evidence>
<dbReference type="AlphaFoldDB" id="A0A9N9LHV9"/>
<comment type="caution">
    <text evidence="3">The sequence shown here is derived from an EMBL/GenBank/DDBJ whole genome shotgun (WGS) entry which is preliminary data.</text>
</comment>
<keyword evidence="2" id="KW-0732">Signal</keyword>
<evidence type="ECO:0000313" key="4">
    <source>
        <dbReference type="Proteomes" id="UP000701801"/>
    </source>
</evidence>
<evidence type="ECO:0000256" key="2">
    <source>
        <dbReference type="SAM" id="SignalP"/>
    </source>
</evidence>
<feature type="signal peptide" evidence="2">
    <location>
        <begin position="1"/>
        <end position="25"/>
    </location>
</feature>
<keyword evidence="4" id="KW-1185">Reference proteome</keyword>
<keyword evidence="1" id="KW-0472">Membrane</keyword>
<sequence>MAKARLNCLIFFRIIIPQYITLSVAQTTAAPYKLEITTRPAARQTITSLDLDLIGRRACDHSTNAVKNCSLATSNFLTLPSSVQGSCLCSITIQNVPSTIGFDEAASICSSYKLTAEPKSSPTGRFVGFCSSFVSTTMTLQVFSGGTTVVSSRPTGTTALNGNVSTIPGSGTYPITGKMMQSFTTAQIAGVSAGCGSVGVLVGLAIFAGHRRRKHKQKQLVEEKISNSPNRE</sequence>
<keyword evidence="1" id="KW-0812">Transmembrane</keyword>
<dbReference type="EMBL" id="CAJVRM010000057">
    <property type="protein sequence ID" value="CAG8972896.1"/>
    <property type="molecule type" value="Genomic_DNA"/>
</dbReference>
<keyword evidence="1" id="KW-1133">Transmembrane helix</keyword>
<dbReference type="OrthoDB" id="10430501at2759"/>
<name>A0A9N9LHV9_9HELO</name>
<reference evidence="3" key="1">
    <citation type="submission" date="2021-07" db="EMBL/GenBank/DDBJ databases">
        <authorList>
            <person name="Durling M."/>
        </authorList>
    </citation>
    <scope>NUCLEOTIDE SEQUENCE</scope>
</reference>
<feature type="chain" id="PRO_5040426762" evidence="2">
    <location>
        <begin position="26"/>
        <end position="232"/>
    </location>
</feature>
<protein>
    <submittedName>
        <fullName evidence="3">Uncharacterized protein</fullName>
    </submittedName>
</protein>